<sequence>MKRFSSSTTLFFLSFVFAILCTSKAVIQIPRNETIPAVIMFGDSVVDTGTNNDIITTVKGNFLHMGGISGEEYQPDDFQMERSLQIS</sequence>
<dbReference type="AlphaFoldDB" id="A0AAW0LGR5"/>
<dbReference type="GO" id="GO:0016298">
    <property type="term" value="F:lipase activity"/>
    <property type="evidence" value="ECO:0007669"/>
    <property type="project" value="InterPro"/>
</dbReference>
<evidence type="ECO:0000313" key="3">
    <source>
        <dbReference type="Proteomes" id="UP000237347"/>
    </source>
</evidence>
<proteinExistence type="predicted"/>
<keyword evidence="3" id="KW-1185">Reference proteome</keyword>
<evidence type="ECO:0000313" key="2">
    <source>
        <dbReference type="EMBL" id="KAK7850500.1"/>
    </source>
</evidence>
<evidence type="ECO:0000256" key="1">
    <source>
        <dbReference type="SAM" id="SignalP"/>
    </source>
</evidence>
<protein>
    <submittedName>
        <fullName evidence="2">Gdsl esterase/lipase exl1</fullName>
    </submittedName>
</protein>
<comment type="caution">
    <text evidence="2">The sequence shown here is derived from an EMBL/GenBank/DDBJ whole genome shotgun (WGS) entry which is preliminary data.</text>
</comment>
<feature type="signal peptide" evidence="1">
    <location>
        <begin position="1"/>
        <end position="18"/>
    </location>
</feature>
<name>A0AAW0LGR5_QUESU</name>
<feature type="chain" id="PRO_5043530510" evidence="1">
    <location>
        <begin position="19"/>
        <end position="87"/>
    </location>
</feature>
<gene>
    <name evidence="2" type="primary">EXL1_2</name>
    <name evidence="2" type="ORF">CFP56_000812</name>
</gene>
<dbReference type="InterPro" id="IPR036514">
    <property type="entry name" value="SGNH_hydro_sf"/>
</dbReference>
<accession>A0AAW0LGR5</accession>
<dbReference type="InterPro" id="IPR008265">
    <property type="entry name" value="Lipase_GDSL_AS"/>
</dbReference>
<dbReference type="Gene3D" id="3.40.50.1110">
    <property type="entry name" value="SGNH hydrolase"/>
    <property type="match status" value="1"/>
</dbReference>
<organism evidence="2 3">
    <name type="scientific">Quercus suber</name>
    <name type="common">Cork oak</name>
    <dbReference type="NCBI Taxonomy" id="58331"/>
    <lineage>
        <taxon>Eukaryota</taxon>
        <taxon>Viridiplantae</taxon>
        <taxon>Streptophyta</taxon>
        <taxon>Embryophyta</taxon>
        <taxon>Tracheophyta</taxon>
        <taxon>Spermatophyta</taxon>
        <taxon>Magnoliopsida</taxon>
        <taxon>eudicotyledons</taxon>
        <taxon>Gunneridae</taxon>
        <taxon>Pentapetalae</taxon>
        <taxon>rosids</taxon>
        <taxon>fabids</taxon>
        <taxon>Fagales</taxon>
        <taxon>Fagaceae</taxon>
        <taxon>Quercus</taxon>
    </lineage>
</organism>
<dbReference type="EMBL" id="PKMF04000100">
    <property type="protein sequence ID" value="KAK7850500.1"/>
    <property type="molecule type" value="Genomic_DNA"/>
</dbReference>
<dbReference type="GO" id="GO:0006629">
    <property type="term" value="P:lipid metabolic process"/>
    <property type="evidence" value="ECO:0007669"/>
    <property type="project" value="InterPro"/>
</dbReference>
<dbReference type="PROSITE" id="PS01098">
    <property type="entry name" value="LIPASE_GDSL_SER"/>
    <property type="match status" value="1"/>
</dbReference>
<reference evidence="2 3" key="1">
    <citation type="journal article" date="2018" name="Sci. Data">
        <title>The draft genome sequence of cork oak.</title>
        <authorList>
            <person name="Ramos A.M."/>
            <person name="Usie A."/>
            <person name="Barbosa P."/>
            <person name="Barros P.M."/>
            <person name="Capote T."/>
            <person name="Chaves I."/>
            <person name="Simoes F."/>
            <person name="Abreu I."/>
            <person name="Carrasquinho I."/>
            <person name="Faro C."/>
            <person name="Guimaraes J.B."/>
            <person name="Mendonca D."/>
            <person name="Nobrega F."/>
            <person name="Rodrigues L."/>
            <person name="Saibo N.J.M."/>
            <person name="Varela M.C."/>
            <person name="Egas C."/>
            <person name="Matos J."/>
            <person name="Miguel C.M."/>
            <person name="Oliveira M.M."/>
            <person name="Ricardo C.P."/>
            <person name="Goncalves S."/>
        </authorList>
    </citation>
    <scope>NUCLEOTIDE SEQUENCE [LARGE SCALE GENOMIC DNA]</scope>
    <source>
        <strain evidence="3">cv. HL8</strain>
    </source>
</reference>
<keyword evidence="1" id="KW-0732">Signal</keyword>
<dbReference type="Proteomes" id="UP000237347">
    <property type="component" value="Unassembled WGS sequence"/>
</dbReference>